<evidence type="ECO:0000313" key="2">
    <source>
        <dbReference type="Proteomes" id="UP000828105"/>
    </source>
</evidence>
<gene>
    <name evidence="1" type="ORF">SADIYA_43</name>
</gene>
<dbReference type="EMBL" id="OL539467">
    <property type="protein sequence ID" value="UGV22732.1"/>
    <property type="molecule type" value="Genomic_DNA"/>
</dbReference>
<sequence length="75" mass="8818">MKLSLETKWELFQGLAAKKLVDNGFNQDPFEMASSLDMSFEEDYLHADLEDWEDMMQGNIEEFKEDVPELFAEIH</sequence>
<evidence type="ECO:0000313" key="1">
    <source>
        <dbReference type="EMBL" id="UGV22732.1"/>
    </source>
</evidence>
<name>A0AC61TRI2_9CAUD</name>
<keyword evidence="2" id="KW-1185">Reference proteome</keyword>
<organism evidence="1 2">
    <name type="scientific">Escherichia phage vB_EcoD_Sadiya</name>
    <dbReference type="NCBI Taxonomy" id="2902684"/>
    <lineage>
        <taxon>Viruses</taxon>
        <taxon>Duplodnaviria</taxon>
        <taxon>Heunggongvirae</taxon>
        <taxon>Uroviricota</taxon>
        <taxon>Caudoviricetes</taxon>
        <taxon>Drexlerviridae</taxon>
        <taxon>Rogunavirinae</taxon>
        <taxon>Sadiyavirus</taxon>
        <taxon>Sadiyavirus sadiya</taxon>
    </lineage>
</organism>
<dbReference type="Proteomes" id="UP000828105">
    <property type="component" value="Segment"/>
</dbReference>
<protein>
    <submittedName>
        <fullName evidence="1">Uncharacterized protein</fullName>
    </submittedName>
</protein>
<accession>A0AC61TRI2</accession>
<proteinExistence type="predicted"/>
<reference evidence="1" key="1">
    <citation type="submission" date="2021-11" db="EMBL/GenBank/DDBJ databases">
        <authorList>
            <person name="Marshall N."/>
            <person name="Jared K."/>
            <person name="Sharma R."/>
            <person name="Grose J.H."/>
        </authorList>
    </citation>
    <scope>NUCLEOTIDE SEQUENCE</scope>
</reference>